<sequence length="413" mass="45161">MESGDHSQERGWKAWLCVLGAFCSLFSTFGFLNAIGVFQATYRETSLKNYTPSEISWIFAIQLALMWAPGSFFGCLVDVYGPTRTMVPCSLLCVFSLCMTSFSKHYYQIFLSQGLGFGIGAGGNFTASMVCIGQWFVGRRGLAIGIAMSGGSLGGVIFPIFFTRVKEAVGFDSAIRYTALIIGVFLAAACLLVTSPLPRKRWNTQQTWFQVSLFRDYTFSLYTAAAFFIMWGIWAPFDYLPEMARQQGFTPSTSLYLISIINATSLPGRILPAYLGDRLGLEKVIISAASSTGLAILCLWLPFEFHHSHTGVIVFAAIYGFVSGAFISLLIPFASRAGSLETLGQRIGAFQTVLGVSNLTGLPILGAILDQQHNTHFWGLIQFAFTSITLGTALLLVAIVIGRHRFKVSREAA</sequence>
<dbReference type="SUPFAM" id="SSF103473">
    <property type="entry name" value="MFS general substrate transporter"/>
    <property type="match status" value="1"/>
</dbReference>
<feature type="transmembrane region" description="Helical" evidence="7">
    <location>
        <begin position="347"/>
        <end position="368"/>
    </location>
</feature>
<evidence type="ECO:0000256" key="5">
    <source>
        <dbReference type="ARBA" id="ARBA00022989"/>
    </source>
</evidence>
<protein>
    <submittedName>
        <fullName evidence="9">Major facilitator superfamily domain-containing protein</fullName>
    </submittedName>
</protein>
<dbReference type="PROSITE" id="PS50850">
    <property type="entry name" value="MFS"/>
    <property type="match status" value="1"/>
</dbReference>
<reference evidence="9 10" key="1">
    <citation type="submission" date="2024-07" db="EMBL/GenBank/DDBJ databases">
        <title>Section-level genome sequencing and comparative genomics of Aspergillus sections Usti and Cavernicolus.</title>
        <authorList>
            <consortium name="Lawrence Berkeley National Laboratory"/>
            <person name="Nybo J.L."/>
            <person name="Vesth T.C."/>
            <person name="Theobald S."/>
            <person name="Frisvad J.C."/>
            <person name="Larsen T.O."/>
            <person name="Kjaerboelling I."/>
            <person name="Rothschild-Mancinelli K."/>
            <person name="Lyhne E.K."/>
            <person name="Kogle M.E."/>
            <person name="Barry K."/>
            <person name="Clum A."/>
            <person name="Na H."/>
            <person name="Ledsgaard L."/>
            <person name="Lin J."/>
            <person name="Lipzen A."/>
            <person name="Kuo A."/>
            <person name="Riley R."/>
            <person name="Mondo S."/>
            <person name="Labutti K."/>
            <person name="Haridas S."/>
            <person name="Pangalinan J."/>
            <person name="Salamov A.A."/>
            <person name="Simmons B.A."/>
            <person name="Magnuson J.K."/>
            <person name="Chen J."/>
            <person name="Drula E."/>
            <person name="Henrissat B."/>
            <person name="Wiebenga A."/>
            <person name="Lubbers R.J."/>
            <person name="Gomes A.C."/>
            <person name="Macurrencykelacurrency M.R."/>
            <person name="Stajich J."/>
            <person name="Grigoriev I.V."/>
            <person name="Mortensen U.H."/>
            <person name="De Vries R.P."/>
            <person name="Baker S.E."/>
            <person name="Andersen M.R."/>
        </authorList>
    </citation>
    <scope>NUCLEOTIDE SEQUENCE [LARGE SCALE GENOMIC DNA]</scope>
    <source>
        <strain evidence="9 10">CBS 449.75</strain>
    </source>
</reference>
<name>A0ABR4LSS4_9EURO</name>
<evidence type="ECO:0000313" key="9">
    <source>
        <dbReference type="EMBL" id="KAL2867586.1"/>
    </source>
</evidence>
<dbReference type="Proteomes" id="UP001610432">
    <property type="component" value="Unassembled WGS sequence"/>
</dbReference>
<feature type="transmembrane region" description="Helical" evidence="7">
    <location>
        <begin position="284"/>
        <end position="303"/>
    </location>
</feature>
<evidence type="ECO:0000259" key="8">
    <source>
        <dbReference type="PROSITE" id="PS50850"/>
    </source>
</evidence>
<evidence type="ECO:0000256" key="7">
    <source>
        <dbReference type="SAM" id="Phobius"/>
    </source>
</evidence>
<evidence type="ECO:0000313" key="10">
    <source>
        <dbReference type="Proteomes" id="UP001610432"/>
    </source>
</evidence>
<dbReference type="PANTHER" id="PTHR11360">
    <property type="entry name" value="MONOCARBOXYLATE TRANSPORTER"/>
    <property type="match status" value="1"/>
</dbReference>
<feature type="transmembrane region" description="Helical" evidence="7">
    <location>
        <begin position="115"/>
        <end position="137"/>
    </location>
</feature>
<dbReference type="GeneID" id="98149362"/>
<dbReference type="InterPro" id="IPR036259">
    <property type="entry name" value="MFS_trans_sf"/>
</dbReference>
<keyword evidence="3" id="KW-0813">Transport</keyword>
<comment type="similarity">
    <text evidence="2">Belongs to the major facilitator superfamily. Monocarboxylate porter (TC 2.A.1.13) family.</text>
</comment>
<dbReference type="Pfam" id="PF07690">
    <property type="entry name" value="MFS_1"/>
    <property type="match status" value="1"/>
</dbReference>
<evidence type="ECO:0000256" key="1">
    <source>
        <dbReference type="ARBA" id="ARBA00004141"/>
    </source>
</evidence>
<keyword evidence="6 7" id="KW-0472">Membrane</keyword>
<feature type="transmembrane region" description="Helical" evidence="7">
    <location>
        <begin position="12"/>
        <end position="35"/>
    </location>
</feature>
<feature type="domain" description="Major facilitator superfamily (MFS) profile" evidence="8">
    <location>
        <begin position="13"/>
        <end position="405"/>
    </location>
</feature>
<keyword evidence="10" id="KW-1185">Reference proteome</keyword>
<dbReference type="RefSeq" id="XP_070886565.1">
    <property type="nucleotide sequence ID" value="XM_071034290.1"/>
</dbReference>
<evidence type="ECO:0000256" key="6">
    <source>
        <dbReference type="ARBA" id="ARBA00023136"/>
    </source>
</evidence>
<proteinExistence type="inferred from homology"/>
<keyword evidence="5 7" id="KW-1133">Transmembrane helix</keyword>
<gene>
    <name evidence="9" type="ORF">BJX67DRAFT_387823</name>
</gene>
<dbReference type="Gene3D" id="1.20.1250.20">
    <property type="entry name" value="MFS general substrate transporter like domains"/>
    <property type="match status" value="2"/>
</dbReference>
<evidence type="ECO:0000256" key="3">
    <source>
        <dbReference type="ARBA" id="ARBA00022448"/>
    </source>
</evidence>
<comment type="caution">
    <text evidence="9">The sequence shown here is derived from an EMBL/GenBank/DDBJ whole genome shotgun (WGS) entry which is preliminary data.</text>
</comment>
<dbReference type="InterPro" id="IPR020846">
    <property type="entry name" value="MFS_dom"/>
</dbReference>
<keyword evidence="4 7" id="KW-0812">Transmembrane</keyword>
<dbReference type="InterPro" id="IPR050327">
    <property type="entry name" value="Proton-linked_MCT"/>
</dbReference>
<comment type="subcellular location">
    <subcellularLocation>
        <location evidence="1">Membrane</location>
        <topology evidence="1">Multi-pass membrane protein</topology>
    </subcellularLocation>
</comment>
<feature type="transmembrane region" description="Helical" evidence="7">
    <location>
        <begin position="380"/>
        <end position="401"/>
    </location>
</feature>
<feature type="transmembrane region" description="Helical" evidence="7">
    <location>
        <begin position="174"/>
        <end position="193"/>
    </location>
</feature>
<dbReference type="PANTHER" id="PTHR11360:SF224">
    <property type="entry name" value="MAJOR FACILITATOR SUPERFAMILY (MFS) PROFILE DOMAIN-CONTAINING PROTEIN-RELATED"/>
    <property type="match status" value="1"/>
</dbReference>
<feature type="transmembrane region" description="Helical" evidence="7">
    <location>
        <begin position="55"/>
        <end position="77"/>
    </location>
</feature>
<organism evidence="9 10">
    <name type="scientific">Aspergillus lucknowensis</name>
    <dbReference type="NCBI Taxonomy" id="176173"/>
    <lineage>
        <taxon>Eukaryota</taxon>
        <taxon>Fungi</taxon>
        <taxon>Dikarya</taxon>
        <taxon>Ascomycota</taxon>
        <taxon>Pezizomycotina</taxon>
        <taxon>Eurotiomycetes</taxon>
        <taxon>Eurotiomycetidae</taxon>
        <taxon>Eurotiales</taxon>
        <taxon>Aspergillaceae</taxon>
        <taxon>Aspergillus</taxon>
        <taxon>Aspergillus subgen. Nidulantes</taxon>
    </lineage>
</organism>
<accession>A0ABR4LSS4</accession>
<dbReference type="InterPro" id="IPR011701">
    <property type="entry name" value="MFS"/>
</dbReference>
<feature type="transmembrane region" description="Helical" evidence="7">
    <location>
        <begin position="142"/>
        <end position="162"/>
    </location>
</feature>
<feature type="transmembrane region" description="Helical" evidence="7">
    <location>
        <begin position="309"/>
        <end position="335"/>
    </location>
</feature>
<evidence type="ECO:0000256" key="2">
    <source>
        <dbReference type="ARBA" id="ARBA00006727"/>
    </source>
</evidence>
<feature type="transmembrane region" description="Helical" evidence="7">
    <location>
        <begin position="254"/>
        <end position="272"/>
    </location>
</feature>
<dbReference type="EMBL" id="JBFXLQ010000018">
    <property type="protein sequence ID" value="KAL2867586.1"/>
    <property type="molecule type" value="Genomic_DNA"/>
</dbReference>
<feature type="transmembrane region" description="Helical" evidence="7">
    <location>
        <begin position="214"/>
        <end position="234"/>
    </location>
</feature>
<evidence type="ECO:0000256" key="4">
    <source>
        <dbReference type="ARBA" id="ARBA00022692"/>
    </source>
</evidence>